<name>A0A559KK20_9MOLU</name>
<gene>
    <name evidence="3" type="ORF">MDPP_0073</name>
</gene>
<sequence>MKNSNPKNNNKDKKKFQTIKNNQKHKYNKKKIPWSKIIIYILIFILLFLPLIIAIIQLKEI</sequence>
<accession>A0A559KK20</accession>
<feature type="compositionally biased region" description="Basic residues" evidence="1">
    <location>
        <begin position="12"/>
        <end position="24"/>
    </location>
</feature>
<evidence type="ECO:0000313" key="4">
    <source>
        <dbReference type="Proteomes" id="UP000320078"/>
    </source>
</evidence>
<keyword evidence="2" id="KW-1133">Transmembrane helix</keyword>
<organism evidence="3 4">
    <name type="scientific">Candidatus Phytoplasma pini</name>
    <dbReference type="NCBI Taxonomy" id="267362"/>
    <lineage>
        <taxon>Bacteria</taxon>
        <taxon>Bacillati</taxon>
        <taxon>Mycoplasmatota</taxon>
        <taxon>Mollicutes</taxon>
        <taxon>Acholeplasmatales</taxon>
        <taxon>Acholeplasmataceae</taxon>
        <taxon>Candidatus Phytoplasma</taxon>
    </lineage>
</organism>
<dbReference type="EMBL" id="VIAE01000001">
    <property type="protein sequence ID" value="TVY12457.1"/>
    <property type="molecule type" value="Genomic_DNA"/>
</dbReference>
<keyword evidence="2" id="KW-0812">Transmembrane</keyword>
<reference evidence="3 4" key="1">
    <citation type="submission" date="2019-06" db="EMBL/GenBank/DDBJ databases">
        <title>Draft Genome Sequence of Candidatus Phytoplasma pini-Related Strain MDPP: A Resource for Comparative Genomics of Gymnosperm-infecting Phytoplasmas.</title>
        <authorList>
            <person name="Cai W."/>
            <person name="Costanzo S."/>
            <person name="Shao J."/>
            <person name="Zhao Y."/>
            <person name="Davis R."/>
        </authorList>
    </citation>
    <scope>NUCLEOTIDE SEQUENCE [LARGE SCALE GENOMIC DNA]</scope>
    <source>
        <strain evidence="3 4">MDPP</strain>
    </source>
</reference>
<proteinExistence type="predicted"/>
<evidence type="ECO:0000256" key="2">
    <source>
        <dbReference type="SAM" id="Phobius"/>
    </source>
</evidence>
<protein>
    <submittedName>
        <fullName evidence="3">Uncharacterized protein</fullName>
    </submittedName>
</protein>
<evidence type="ECO:0000313" key="3">
    <source>
        <dbReference type="EMBL" id="TVY12457.1"/>
    </source>
</evidence>
<feature type="region of interest" description="Disordered" evidence="1">
    <location>
        <begin position="1"/>
        <end position="24"/>
    </location>
</feature>
<keyword evidence="2" id="KW-0472">Membrane</keyword>
<comment type="caution">
    <text evidence="3">The sequence shown here is derived from an EMBL/GenBank/DDBJ whole genome shotgun (WGS) entry which is preliminary data.</text>
</comment>
<feature type="transmembrane region" description="Helical" evidence="2">
    <location>
        <begin position="37"/>
        <end position="58"/>
    </location>
</feature>
<dbReference type="Proteomes" id="UP000320078">
    <property type="component" value="Unassembled WGS sequence"/>
</dbReference>
<evidence type="ECO:0000256" key="1">
    <source>
        <dbReference type="SAM" id="MobiDB-lite"/>
    </source>
</evidence>
<dbReference type="AlphaFoldDB" id="A0A559KK20"/>
<keyword evidence="4" id="KW-1185">Reference proteome</keyword>